<keyword evidence="3" id="KW-0813">Transport</keyword>
<dbReference type="PANTHER" id="PTHR23511:SF5">
    <property type="entry name" value="MAJOR FACILITATOR-TYPE TRANSPORTER HXNZ-RELATED"/>
    <property type="match status" value="1"/>
</dbReference>
<evidence type="ECO:0000256" key="2">
    <source>
        <dbReference type="ARBA" id="ARBA00008335"/>
    </source>
</evidence>
<evidence type="ECO:0000313" key="10">
    <source>
        <dbReference type="EMBL" id="KAG5658018.1"/>
    </source>
</evidence>
<dbReference type="Proteomes" id="UP000782241">
    <property type="component" value="Unassembled WGS sequence"/>
</dbReference>
<keyword evidence="4 8" id="KW-0812">Transmembrane</keyword>
<comment type="subcellular location">
    <subcellularLocation>
        <location evidence="1">Membrane</location>
        <topology evidence="1">Multi-pass membrane protein</topology>
    </subcellularLocation>
</comment>
<keyword evidence="6 8" id="KW-0472">Membrane</keyword>
<feature type="transmembrane region" description="Helical" evidence="8">
    <location>
        <begin position="265"/>
        <end position="284"/>
    </location>
</feature>
<dbReference type="InterPro" id="IPR036259">
    <property type="entry name" value="MFS_trans_sf"/>
</dbReference>
<feature type="transmembrane region" description="Helical" evidence="8">
    <location>
        <begin position="507"/>
        <end position="525"/>
    </location>
</feature>
<dbReference type="Gene3D" id="1.20.1250.20">
    <property type="entry name" value="MFS general substrate transporter like domains"/>
    <property type="match status" value="1"/>
</dbReference>
<evidence type="ECO:0000256" key="8">
    <source>
        <dbReference type="SAM" id="Phobius"/>
    </source>
</evidence>
<name>A0A9P7KPQ0_9HYPO</name>
<feature type="transmembrane region" description="Helical" evidence="8">
    <location>
        <begin position="373"/>
        <end position="395"/>
    </location>
</feature>
<keyword evidence="7" id="KW-0325">Glycoprotein</keyword>
<evidence type="ECO:0000256" key="3">
    <source>
        <dbReference type="ARBA" id="ARBA00022448"/>
    </source>
</evidence>
<reference evidence="10" key="1">
    <citation type="submission" date="2021-04" db="EMBL/GenBank/DDBJ databases">
        <title>Draft genome of Fusarium avenaceum strain F156N33, isolated from an atmospheric sample in Virginia.</title>
        <authorList>
            <person name="Yang S."/>
            <person name="Vinatzer B.A."/>
            <person name="Coleman J."/>
        </authorList>
    </citation>
    <scope>NUCLEOTIDE SEQUENCE</scope>
    <source>
        <strain evidence="10">F156N33</strain>
    </source>
</reference>
<organism evidence="10 11">
    <name type="scientific">Fusarium avenaceum</name>
    <dbReference type="NCBI Taxonomy" id="40199"/>
    <lineage>
        <taxon>Eukaryota</taxon>
        <taxon>Fungi</taxon>
        <taxon>Dikarya</taxon>
        <taxon>Ascomycota</taxon>
        <taxon>Pezizomycotina</taxon>
        <taxon>Sordariomycetes</taxon>
        <taxon>Hypocreomycetidae</taxon>
        <taxon>Hypocreales</taxon>
        <taxon>Nectriaceae</taxon>
        <taxon>Fusarium</taxon>
        <taxon>Fusarium tricinctum species complex</taxon>
    </lineage>
</organism>
<evidence type="ECO:0000256" key="7">
    <source>
        <dbReference type="ARBA" id="ARBA00023180"/>
    </source>
</evidence>
<feature type="transmembrane region" description="Helical" evidence="8">
    <location>
        <begin position="467"/>
        <end position="487"/>
    </location>
</feature>
<accession>A0A9P7KPQ0</accession>
<evidence type="ECO:0000259" key="9">
    <source>
        <dbReference type="PROSITE" id="PS50850"/>
    </source>
</evidence>
<dbReference type="CDD" id="cd17316">
    <property type="entry name" value="MFS_SV2_like"/>
    <property type="match status" value="1"/>
</dbReference>
<feature type="transmembrane region" description="Helical" evidence="8">
    <location>
        <begin position="131"/>
        <end position="149"/>
    </location>
</feature>
<evidence type="ECO:0000256" key="4">
    <source>
        <dbReference type="ARBA" id="ARBA00022692"/>
    </source>
</evidence>
<evidence type="ECO:0000256" key="5">
    <source>
        <dbReference type="ARBA" id="ARBA00022989"/>
    </source>
</evidence>
<evidence type="ECO:0000313" key="11">
    <source>
        <dbReference type="Proteomes" id="UP000782241"/>
    </source>
</evidence>
<protein>
    <recommendedName>
        <fullName evidence="9">Major facilitator superfamily (MFS) profile domain-containing protein</fullName>
    </recommendedName>
</protein>
<dbReference type="GO" id="GO:0016020">
    <property type="term" value="C:membrane"/>
    <property type="evidence" value="ECO:0007669"/>
    <property type="project" value="UniProtKB-SubCell"/>
</dbReference>
<sequence length="558" mass="60786">MSFTSLFHTFANLYLDILDMADRSIEPQVAGPDITAVPINTNIDDVDASKHLAGHIDYHGIDTSQVQPGADAMYEAKISMLNEALIDIGMGHFQWKIFMTTGFGWFIDQLWMQAVTNIQPPVRHEFGVDRIAFLSVAKYAGLLVGASIWPMTADFIGRRLAFNVTLLITAVAGLVGAGMPTFPAVATLCAFVGFGSGGNQPVDSAIFLEYIPATHQNILVVQSGFWSLGQVIANMVAWPFIANFSCDSEASTEECDFESNLGWRYVFWSLGVFTVILFVIRFCFKIYETPKYLLGRGRDEKVVEVVHKIAARDGKSTWLSLEHFQAIDARLASEDSPGVDNNMTVVRKSLEKFTPSKFKALFSTPRMALSTSLILFLWMAIGLAFPLYNVFLPMYLQTRGVQTGSPSLNTTYRNLTIQALCGLPASFVGGFTVNLRGIGRKGTGCAVCLCTSLFLFLFTQAKTQSAVLGFSCGVAFFQNLTLGLLYAYTPELFPAPIRGTGNGLAMLFNRSAGLGATLIGAYVGLTTSVPIWISAALFAVAGLVFLVLPYESRGRAAS</sequence>
<feature type="domain" description="Major facilitator superfamily (MFS) profile" evidence="9">
    <location>
        <begin position="97"/>
        <end position="553"/>
    </location>
</feature>
<dbReference type="GO" id="GO:0022857">
    <property type="term" value="F:transmembrane transporter activity"/>
    <property type="evidence" value="ECO:0007669"/>
    <property type="project" value="InterPro"/>
</dbReference>
<feature type="transmembrane region" description="Helical" evidence="8">
    <location>
        <begin position="415"/>
        <end position="435"/>
    </location>
</feature>
<dbReference type="PROSITE" id="PS50850">
    <property type="entry name" value="MFS"/>
    <property type="match status" value="1"/>
</dbReference>
<evidence type="ECO:0000256" key="6">
    <source>
        <dbReference type="ARBA" id="ARBA00023136"/>
    </source>
</evidence>
<dbReference type="InterPro" id="IPR020846">
    <property type="entry name" value="MFS_dom"/>
</dbReference>
<keyword evidence="11" id="KW-1185">Reference proteome</keyword>
<dbReference type="FunFam" id="1.20.1250.20:FF:000171">
    <property type="entry name" value="MFS general substrate transporter"/>
    <property type="match status" value="1"/>
</dbReference>
<feature type="transmembrane region" description="Helical" evidence="8">
    <location>
        <begin position="531"/>
        <end position="550"/>
    </location>
</feature>
<dbReference type="PANTHER" id="PTHR23511">
    <property type="entry name" value="SYNAPTIC VESICLE GLYCOPROTEIN 2"/>
    <property type="match status" value="1"/>
</dbReference>
<dbReference type="AlphaFoldDB" id="A0A9P7KPQ0"/>
<feature type="transmembrane region" description="Helical" evidence="8">
    <location>
        <begin position="161"/>
        <end position="194"/>
    </location>
</feature>
<dbReference type="Pfam" id="PF07690">
    <property type="entry name" value="MFS_1"/>
    <property type="match status" value="1"/>
</dbReference>
<proteinExistence type="inferred from homology"/>
<evidence type="ECO:0000256" key="1">
    <source>
        <dbReference type="ARBA" id="ARBA00004141"/>
    </source>
</evidence>
<keyword evidence="5 8" id="KW-1133">Transmembrane helix</keyword>
<comment type="caution">
    <text evidence="10">The sequence shown here is derived from an EMBL/GenBank/DDBJ whole genome shotgun (WGS) entry which is preliminary data.</text>
</comment>
<dbReference type="InterPro" id="IPR011701">
    <property type="entry name" value="MFS"/>
</dbReference>
<comment type="similarity">
    <text evidence="2">Belongs to the major facilitator superfamily.</text>
</comment>
<dbReference type="EMBL" id="JAGPUO010000015">
    <property type="protein sequence ID" value="KAG5658018.1"/>
    <property type="molecule type" value="Genomic_DNA"/>
</dbReference>
<gene>
    <name evidence="10" type="ORF">KAF25_006969</name>
</gene>
<feature type="transmembrane region" description="Helical" evidence="8">
    <location>
        <begin position="442"/>
        <end position="461"/>
    </location>
</feature>
<dbReference type="SUPFAM" id="SSF103473">
    <property type="entry name" value="MFS general substrate transporter"/>
    <property type="match status" value="1"/>
</dbReference>